<comment type="caution">
    <text evidence="1">The sequence shown here is derived from an EMBL/GenBank/DDBJ whole genome shotgun (WGS) entry which is preliminary data.</text>
</comment>
<name>A0A5B7F6C8_PORTR</name>
<protein>
    <submittedName>
        <fullName evidence="1">Uncharacterized protein</fullName>
    </submittedName>
</protein>
<proteinExistence type="predicted"/>
<reference evidence="1 2" key="1">
    <citation type="submission" date="2019-05" db="EMBL/GenBank/DDBJ databases">
        <title>Another draft genome of Portunus trituberculatus and its Hox gene families provides insights of decapod evolution.</title>
        <authorList>
            <person name="Jeong J.-H."/>
            <person name="Song I."/>
            <person name="Kim S."/>
            <person name="Choi T."/>
            <person name="Kim D."/>
            <person name="Ryu S."/>
            <person name="Kim W."/>
        </authorList>
    </citation>
    <scope>NUCLEOTIDE SEQUENCE [LARGE SCALE GENOMIC DNA]</scope>
    <source>
        <tissue evidence="1">Muscle</tissue>
    </source>
</reference>
<dbReference type="AlphaFoldDB" id="A0A5B7F6C8"/>
<dbReference type="EMBL" id="VSRR010005697">
    <property type="protein sequence ID" value="MPC43130.1"/>
    <property type="molecule type" value="Genomic_DNA"/>
</dbReference>
<dbReference type="Proteomes" id="UP000324222">
    <property type="component" value="Unassembled WGS sequence"/>
</dbReference>
<organism evidence="1 2">
    <name type="scientific">Portunus trituberculatus</name>
    <name type="common">Swimming crab</name>
    <name type="synonym">Neptunus trituberculatus</name>
    <dbReference type="NCBI Taxonomy" id="210409"/>
    <lineage>
        <taxon>Eukaryota</taxon>
        <taxon>Metazoa</taxon>
        <taxon>Ecdysozoa</taxon>
        <taxon>Arthropoda</taxon>
        <taxon>Crustacea</taxon>
        <taxon>Multicrustacea</taxon>
        <taxon>Malacostraca</taxon>
        <taxon>Eumalacostraca</taxon>
        <taxon>Eucarida</taxon>
        <taxon>Decapoda</taxon>
        <taxon>Pleocyemata</taxon>
        <taxon>Brachyura</taxon>
        <taxon>Eubrachyura</taxon>
        <taxon>Portunoidea</taxon>
        <taxon>Portunidae</taxon>
        <taxon>Portuninae</taxon>
        <taxon>Portunus</taxon>
    </lineage>
</organism>
<sequence length="169" mass="18237">MKILSARWLGKEGKGGVLSRGGKMDINAQDNITMIDAEALHQIPFFLGRNAFFTNTGSNKTLSRCATHSSAFRCVNSTIPTCKWEKSTREPAGAAGGALAWYSPQGPASLQSSTLVASMQFFSHVLTWHGSRPGVHGYKRRGGWGQRVQLQPGLHITVALIIVVISVEG</sequence>
<evidence type="ECO:0000313" key="2">
    <source>
        <dbReference type="Proteomes" id="UP000324222"/>
    </source>
</evidence>
<keyword evidence="2" id="KW-1185">Reference proteome</keyword>
<evidence type="ECO:0000313" key="1">
    <source>
        <dbReference type="EMBL" id="MPC43130.1"/>
    </source>
</evidence>
<gene>
    <name evidence="1" type="ORF">E2C01_036767</name>
</gene>
<accession>A0A5B7F6C8</accession>